<sequence>MSLDLCASSCPSSLFGVYDTDCYCGQRIEPSDSKVNDAQCDKVCPGNKGQICGGKLGLGRRGEVPADQLLSVYGRRNDSPTTALKVVTSTQVITITSCPPVVTDCPIGQKTTKTWTATVAAPPQQGPEEWHKKVMTCYGDYCVSGHDCDECQHTRVVFDGVRYQCETAPDSNSHRLVHCKDDECKYSKCHGDRCNQKVVCWDGQCTPEACYGDECNKKLVCNNGHCEHQPCHGEDCHKMWVCNHGECTAQPGCTGDCVAPPPVKPAPGASPSSGPSSGSGSPGSSRPKGSGSPGSGSTGSGSPGLGSPVWSDSGKPGSSGNSGKPGDSGSPGNKAGTGHVEGPGKAGNGGSASHKEEPNKPGNSGAADHNDRLGEPGNKADAGHDQGPGTSGQKGGSGNVGSSGNVESSGNKGNPASPSNSGSKNRPAGVKTAAQPKNTSPVVAGSSKSAVAFHILAAALGLALMM</sequence>
<name>E9DWP5_METAQ</name>
<dbReference type="OrthoDB" id="2019572at2759"/>
<reference evidence="3 4" key="1">
    <citation type="journal article" date="2011" name="PLoS Genet.">
        <title>Genome sequencing and comparative transcriptomics of the model entomopathogenic fungi Metarhizium anisopliae and M. acridum.</title>
        <authorList>
            <person name="Gao Q."/>
            <person name="Jin K."/>
            <person name="Ying S.H."/>
            <person name="Zhang Y."/>
            <person name="Xiao G."/>
            <person name="Shang Y."/>
            <person name="Duan Z."/>
            <person name="Hu X."/>
            <person name="Xie X.Q."/>
            <person name="Zhou G."/>
            <person name="Peng G."/>
            <person name="Luo Z."/>
            <person name="Huang W."/>
            <person name="Wang B."/>
            <person name="Fang W."/>
            <person name="Wang S."/>
            <person name="Zhong Y."/>
            <person name="Ma L.J."/>
            <person name="St Leger R.J."/>
            <person name="Zhao G.P."/>
            <person name="Pei Y."/>
            <person name="Feng M.G."/>
            <person name="Xia Y."/>
            <person name="Wang C."/>
        </authorList>
    </citation>
    <scope>NUCLEOTIDE SEQUENCE [LARGE SCALE GENOMIC DNA]</scope>
    <source>
        <strain evidence="3 4">CQMa 102</strain>
    </source>
</reference>
<feature type="region of interest" description="Disordered" evidence="1">
    <location>
        <begin position="264"/>
        <end position="447"/>
    </location>
</feature>
<dbReference type="InterPro" id="IPR002889">
    <property type="entry name" value="WSC_carb-bd"/>
</dbReference>
<feature type="compositionally biased region" description="Gly residues" evidence="1">
    <location>
        <begin position="339"/>
        <end position="350"/>
    </location>
</feature>
<evidence type="ECO:0000256" key="1">
    <source>
        <dbReference type="SAM" id="MobiDB-lite"/>
    </source>
</evidence>
<dbReference type="PROSITE" id="PS51212">
    <property type="entry name" value="WSC"/>
    <property type="match status" value="1"/>
</dbReference>
<feature type="domain" description="WSC" evidence="2">
    <location>
        <begin position="1"/>
        <end position="76"/>
    </location>
</feature>
<feature type="compositionally biased region" description="Low complexity" evidence="1">
    <location>
        <begin position="266"/>
        <end position="290"/>
    </location>
</feature>
<evidence type="ECO:0000313" key="3">
    <source>
        <dbReference type="EMBL" id="EFY91758.1"/>
    </source>
</evidence>
<feature type="compositionally biased region" description="Low complexity" evidence="1">
    <location>
        <begin position="305"/>
        <end position="334"/>
    </location>
</feature>
<dbReference type="Pfam" id="PF01822">
    <property type="entry name" value="WSC"/>
    <property type="match status" value="1"/>
</dbReference>
<dbReference type="GeneID" id="19246354"/>
<feature type="compositionally biased region" description="Gly residues" evidence="1">
    <location>
        <begin position="389"/>
        <end position="401"/>
    </location>
</feature>
<feature type="compositionally biased region" description="Polar residues" evidence="1">
    <location>
        <begin position="435"/>
        <end position="447"/>
    </location>
</feature>
<gene>
    <name evidence="3" type="ORF">MAC_02043</name>
</gene>
<dbReference type="KEGG" id="maw:19246354"/>
<dbReference type="EMBL" id="GL698479">
    <property type="protein sequence ID" value="EFY91758.1"/>
    <property type="molecule type" value="Genomic_DNA"/>
</dbReference>
<proteinExistence type="predicted"/>
<evidence type="ECO:0000313" key="4">
    <source>
        <dbReference type="Proteomes" id="UP000002499"/>
    </source>
</evidence>
<dbReference type="Proteomes" id="UP000002499">
    <property type="component" value="Unassembled WGS sequence"/>
</dbReference>
<evidence type="ECO:0000259" key="2">
    <source>
        <dbReference type="PROSITE" id="PS51212"/>
    </source>
</evidence>
<keyword evidence="4" id="KW-1185">Reference proteome</keyword>
<dbReference type="AlphaFoldDB" id="E9DWP5"/>
<dbReference type="HOGENOM" id="CLU_029552_0_0_1"/>
<feature type="compositionally biased region" description="Low complexity" evidence="1">
    <location>
        <begin position="402"/>
        <end position="414"/>
    </location>
</feature>
<feature type="compositionally biased region" description="Gly residues" evidence="1">
    <location>
        <begin position="291"/>
        <end position="304"/>
    </location>
</feature>
<accession>E9DWP5</accession>
<dbReference type="InParanoid" id="E9DWP5"/>
<organism evidence="4">
    <name type="scientific">Metarhizium acridum (strain CQMa 102)</name>
    <dbReference type="NCBI Taxonomy" id="655827"/>
    <lineage>
        <taxon>Eukaryota</taxon>
        <taxon>Fungi</taxon>
        <taxon>Dikarya</taxon>
        <taxon>Ascomycota</taxon>
        <taxon>Pezizomycotina</taxon>
        <taxon>Sordariomycetes</taxon>
        <taxon>Hypocreomycetidae</taxon>
        <taxon>Hypocreales</taxon>
        <taxon>Clavicipitaceae</taxon>
        <taxon>Metarhizium</taxon>
    </lineage>
</organism>
<dbReference type="eggNOG" id="KOG3544">
    <property type="taxonomic scope" value="Eukaryota"/>
</dbReference>
<protein>
    <recommendedName>
        <fullName evidence="2">WSC domain-containing protein</fullName>
    </recommendedName>
</protein>